<dbReference type="PROSITE" id="PS51257">
    <property type="entry name" value="PROKAR_LIPOPROTEIN"/>
    <property type="match status" value="1"/>
</dbReference>
<protein>
    <recommendedName>
        <fullName evidence="4">Intracellular proteinase inhibitor BsuPI domain-containing protein</fullName>
    </recommendedName>
</protein>
<sequence length="220" mass="23142">MKLTVGPLPAGVYWRRRAIVGGVLLVVVLMLWASCGNDAGDENKTPMGASVPPASVEPTTTLLVPTTGDPASSAPSSGASSSSASQPSVDSTVPACADADLSLIASPEQPVQFRGAYLKFTLKIKNISARDCARDLGADHQEMYLQVGAVKMWSSDDCDAPHGSKMITLKPNIEQSFSLDWNGKASNNGCANREIPPAGKYQLVGRLDTKISEPAQVQLT</sequence>
<proteinExistence type="predicted"/>
<feature type="region of interest" description="Disordered" evidence="1">
    <location>
        <begin position="41"/>
        <end position="91"/>
    </location>
</feature>
<keyword evidence="3" id="KW-1185">Reference proteome</keyword>
<name>A0ABY5Z4N4_9ACTN</name>
<accession>A0ABY5Z4N4</accession>
<evidence type="ECO:0000313" key="2">
    <source>
        <dbReference type="EMBL" id="UWZ36999.1"/>
    </source>
</evidence>
<evidence type="ECO:0000256" key="1">
    <source>
        <dbReference type="SAM" id="MobiDB-lite"/>
    </source>
</evidence>
<dbReference type="Proteomes" id="UP001058271">
    <property type="component" value="Chromosome"/>
</dbReference>
<reference evidence="2" key="1">
    <citation type="submission" date="2021-04" db="EMBL/GenBank/DDBJ databases">
        <title>Biosynthetic gene clusters of Dactylosporangioum roseum.</title>
        <authorList>
            <person name="Hartkoorn R.C."/>
            <person name="Beaudoing E."/>
            <person name="Hot D."/>
            <person name="Moureu S."/>
        </authorList>
    </citation>
    <scope>NUCLEOTIDE SEQUENCE</scope>
    <source>
        <strain evidence="2">NRRL B-16295</strain>
    </source>
</reference>
<evidence type="ECO:0000313" key="3">
    <source>
        <dbReference type="Proteomes" id="UP001058271"/>
    </source>
</evidence>
<dbReference type="EMBL" id="CP073721">
    <property type="protein sequence ID" value="UWZ36999.1"/>
    <property type="molecule type" value="Genomic_DNA"/>
</dbReference>
<gene>
    <name evidence="2" type="ORF">Drose_01315</name>
</gene>
<feature type="compositionally biased region" description="Low complexity" evidence="1">
    <location>
        <begin position="56"/>
        <end position="88"/>
    </location>
</feature>
<organism evidence="2 3">
    <name type="scientific">Dactylosporangium roseum</name>
    <dbReference type="NCBI Taxonomy" id="47989"/>
    <lineage>
        <taxon>Bacteria</taxon>
        <taxon>Bacillati</taxon>
        <taxon>Actinomycetota</taxon>
        <taxon>Actinomycetes</taxon>
        <taxon>Micromonosporales</taxon>
        <taxon>Micromonosporaceae</taxon>
        <taxon>Dactylosporangium</taxon>
    </lineage>
</organism>
<dbReference type="RefSeq" id="WP_260726348.1">
    <property type="nucleotide sequence ID" value="NZ_BAAABS010000069.1"/>
</dbReference>
<evidence type="ECO:0008006" key="4">
    <source>
        <dbReference type="Google" id="ProtNLM"/>
    </source>
</evidence>